<evidence type="ECO:0000313" key="4">
    <source>
        <dbReference type="EMBL" id="KAJ3184197.1"/>
    </source>
</evidence>
<feature type="domain" description="THUMP" evidence="3">
    <location>
        <begin position="135"/>
        <end position="239"/>
    </location>
</feature>
<dbReference type="PROSITE" id="PS51165">
    <property type="entry name" value="THUMP"/>
    <property type="match status" value="1"/>
</dbReference>
<evidence type="ECO:0000256" key="2">
    <source>
        <dbReference type="SAM" id="MobiDB-lite"/>
    </source>
</evidence>
<protein>
    <submittedName>
        <fullName evidence="4">THUMP domain-containing protein 1</fullName>
    </submittedName>
</protein>
<name>A0AAD5TQJ8_9FUNG</name>
<dbReference type="InterPro" id="IPR004114">
    <property type="entry name" value="THUMP_dom"/>
</dbReference>
<dbReference type="PANTHER" id="PTHR13452">
    <property type="entry name" value="THUMP DOMAIN CONTAINING PROTEIN 1-RELATED"/>
    <property type="match status" value="1"/>
</dbReference>
<evidence type="ECO:0000259" key="3">
    <source>
        <dbReference type="PROSITE" id="PS51165"/>
    </source>
</evidence>
<feature type="compositionally biased region" description="Basic and acidic residues" evidence="2">
    <location>
        <begin position="283"/>
        <end position="293"/>
    </location>
</feature>
<dbReference type="SUPFAM" id="SSF143437">
    <property type="entry name" value="THUMP domain-like"/>
    <property type="match status" value="1"/>
</dbReference>
<keyword evidence="1" id="KW-0694">RNA-binding</keyword>
<feature type="region of interest" description="Disordered" evidence="2">
    <location>
        <begin position="258"/>
        <end position="293"/>
    </location>
</feature>
<dbReference type="EMBL" id="JADGJQ010000004">
    <property type="protein sequence ID" value="KAJ3184197.1"/>
    <property type="molecule type" value="Genomic_DNA"/>
</dbReference>
<feature type="compositionally biased region" description="Basic and acidic residues" evidence="2">
    <location>
        <begin position="258"/>
        <end position="267"/>
    </location>
</feature>
<evidence type="ECO:0000256" key="1">
    <source>
        <dbReference type="PROSITE-ProRule" id="PRU00529"/>
    </source>
</evidence>
<dbReference type="AlphaFoldDB" id="A0AAD5TQJ8"/>
<organism evidence="4 5">
    <name type="scientific">Geranomyces variabilis</name>
    <dbReference type="NCBI Taxonomy" id="109894"/>
    <lineage>
        <taxon>Eukaryota</taxon>
        <taxon>Fungi</taxon>
        <taxon>Fungi incertae sedis</taxon>
        <taxon>Chytridiomycota</taxon>
        <taxon>Chytridiomycota incertae sedis</taxon>
        <taxon>Chytridiomycetes</taxon>
        <taxon>Spizellomycetales</taxon>
        <taxon>Powellomycetaceae</taxon>
        <taxon>Geranomyces</taxon>
    </lineage>
</organism>
<dbReference type="GO" id="GO:0003723">
    <property type="term" value="F:RNA binding"/>
    <property type="evidence" value="ECO:0007669"/>
    <property type="project" value="UniProtKB-UniRule"/>
</dbReference>
<reference evidence="4" key="1">
    <citation type="submission" date="2020-05" db="EMBL/GenBank/DDBJ databases">
        <title>Phylogenomic resolution of chytrid fungi.</title>
        <authorList>
            <person name="Stajich J.E."/>
            <person name="Amses K."/>
            <person name="Simmons R."/>
            <person name="Seto K."/>
            <person name="Myers J."/>
            <person name="Bonds A."/>
            <person name="Quandt C.A."/>
            <person name="Barry K."/>
            <person name="Liu P."/>
            <person name="Grigoriev I."/>
            <person name="Longcore J.E."/>
            <person name="James T.Y."/>
        </authorList>
    </citation>
    <scope>NUCLEOTIDE SEQUENCE</scope>
    <source>
        <strain evidence="4">JEL0379</strain>
    </source>
</reference>
<accession>A0AAD5TQJ8</accession>
<dbReference type="Gene3D" id="3.30.2300.10">
    <property type="entry name" value="THUMP superfamily"/>
    <property type="match status" value="1"/>
</dbReference>
<dbReference type="Proteomes" id="UP001212152">
    <property type="component" value="Unassembled WGS sequence"/>
</dbReference>
<comment type="caution">
    <text evidence="4">The sequence shown here is derived from an EMBL/GenBank/DDBJ whole genome shotgun (WGS) entry which is preliminary data.</text>
</comment>
<dbReference type="PANTHER" id="PTHR13452:SF10">
    <property type="entry name" value="THUMP DOMAIN-CONTAINING PROTEIN 1"/>
    <property type="match status" value="1"/>
</dbReference>
<evidence type="ECO:0000313" key="5">
    <source>
        <dbReference type="Proteomes" id="UP001212152"/>
    </source>
</evidence>
<keyword evidence="5" id="KW-1185">Reference proteome</keyword>
<sequence length="293" mass="33055">MGGTFNAKRQKIKRGLFATKGSHKSGASEVMPGMQGIYCFVTMDRETKAVSELRGLLHEYLERIYGPQESIAGSSSDEGGDVSDLLTKELAELKKAPTNTKQQFYWRKTNMDCVVFLQTYAPIEPAEFVRKVLTDLQETKIKKTRYTQRLHPIQRTCRPYEDDLKEAARPLLALHFEGKKGIKWAVEARVKRNSSIKREVAIDLIAGLVGPDHVVDLKNAEVTVIVEVLTNVCGISVVRDYQELRKFNLEEIHAGDAKKLQPVRTKEATATQQTGSEDEESDRSESDRNPRDD</sequence>
<dbReference type="Pfam" id="PF02926">
    <property type="entry name" value="THUMP"/>
    <property type="match status" value="1"/>
</dbReference>
<dbReference type="GO" id="GO:0006400">
    <property type="term" value="P:tRNA modification"/>
    <property type="evidence" value="ECO:0007669"/>
    <property type="project" value="InterPro"/>
</dbReference>
<dbReference type="SMART" id="SM00981">
    <property type="entry name" value="THUMP"/>
    <property type="match status" value="1"/>
</dbReference>
<gene>
    <name evidence="4" type="primary">THUMPD1</name>
    <name evidence="4" type="ORF">HDU87_005043</name>
</gene>
<dbReference type="InterPro" id="IPR040183">
    <property type="entry name" value="THUMPD1-like"/>
</dbReference>
<dbReference type="CDD" id="cd11717">
    <property type="entry name" value="THUMP_THUMPD1_like"/>
    <property type="match status" value="1"/>
</dbReference>
<proteinExistence type="predicted"/>